<feature type="transmembrane region" description="Helical" evidence="5">
    <location>
        <begin position="32"/>
        <end position="49"/>
    </location>
</feature>
<gene>
    <name evidence="7" type="ORF">G7078_06180</name>
</gene>
<dbReference type="RefSeq" id="WP_166094090.1">
    <property type="nucleotide sequence ID" value="NZ_CP049871.1"/>
</dbReference>
<dbReference type="InterPro" id="IPR007016">
    <property type="entry name" value="O-antigen_ligase-rel_domated"/>
</dbReference>
<evidence type="ECO:0000256" key="3">
    <source>
        <dbReference type="ARBA" id="ARBA00022989"/>
    </source>
</evidence>
<keyword evidence="4 5" id="KW-0472">Membrane</keyword>
<dbReference type="PANTHER" id="PTHR37422:SF13">
    <property type="entry name" value="LIPOPOLYSACCHARIDE BIOSYNTHESIS PROTEIN PA4999-RELATED"/>
    <property type="match status" value="1"/>
</dbReference>
<dbReference type="InterPro" id="IPR051533">
    <property type="entry name" value="WaaL-like"/>
</dbReference>
<feature type="transmembrane region" description="Helical" evidence="5">
    <location>
        <begin position="415"/>
        <end position="434"/>
    </location>
</feature>
<feature type="transmembrane region" description="Helical" evidence="5">
    <location>
        <begin position="388"/>
        <end position="409"/>
    </location>
</feature>
<dbReference type="Pfam" id="PF04932">
    <property type="entry name" value="Wzy_C"/>
    <property type="match status" value="1"/>
</dbReference>
<dbReference type="EMBL" id="CP049871">
    <property type="protein sequence ID" value="QIL02417.1"/>
    <property type="molecule type" value="Genomic_DNA"/>
</dbReference>
<feature type="transmembrane region" description="Helical" evidence="5">
    <location>
        <begin position="269"/>
        <end position="290"/>
    </location>
</feature>
<proteinExistence type="predicted"/>
<dbReference type="GO" id="GO:0016020">
    <property type="term" value="C:membrane"/>
    <property type="evidence" value="ECO:0007669"/>
    <property type="project" value="UniProtKB-SubCell"/>
</dbReference>
<keyword evidence="8" id="KW-1185">Reference proteome</keyword>
<name>A0A6G7ZN46_9SPHN</name>
<keyword evidence="3 5" id="KW-1133">Transmembrane helix</keyword>
<dbReference type="AlphaFoldDB" id="A0A6G7ZN46"/>
<feature type="transmembrane region" description="Helical" evidence="5">
    <location>
        <begin position="243"/>
        <end position="262"/>
    </location>
</feature>
<evidence type="ECO:0000256" key="2">
    <source>
        <dbReference type="ARBA" id="ARBA00022692"/>
    </source>
</evidence>
<feature type="transmembrane region" description="Helical" evidence="5">
    <location>
        <begin position="61"/>
        <end position="78"/>
    </location>
</feature>
<feature type="transmembrane region" description="Helical" evidence="5">
    <location>
        <begin position="113"/>
        <end position="133"/>
    </location>
</feature>
<sequence>MTSKLKRLVLPLYLALCIVVGGSSQAILPSAILQVAAIALIVWAIAARASEQATAPSRRLLLLLGLFALLAIVQLLPLPPSLWSALPGRAIIAQGFEALGYALPWQPLSMTPYATVASAMALLPPAAVLLMGVRHRQREAWLAATLVLCTLVGVLLGAVQLATGGPASSAAYFYEVTNDGAVGFFANRNHMGSLLLVGIPFGVALFASASSLAQRDNKLAGVTVFAVAALLVVLAGIALNRSLAALSLALPVILFSGLLLPPSMRLRRFALPAGALALVATMMVLVSSSIGDELTGSDTSSFTSRAEIWDRTSALIGKTLPLGTGLGSFVSVYPLAEDPAEATRTFVNHAHNDLLELTLELGAAGVILLLLFLAWWGRQVVRVWRTTLSTVYARAATIASGALLAHSLVDYPLRTPALAAVFAMCLALMTQPWLSRRSSERAAVRPTKHVTIG</sequence>
<evidence type="ECO:0000256" key="4">
    <source>
        <dbReference type="ARBA" id="ARBA00023136"/>
    </source>
</evidence>
<dbReference type="Proteomes" id="UP000502502">
    <property type="component" value="Chromosome"/>
</dbReference>
<organism evidence="7 8">
    <name type="scientific">Sphingomonas sinipercae</name>
    <dbReference type="NCBI Taxonomy" id="2714944"/>
    <lineage>
        <taxon>Bacteria</taxon>
        <taxon>Pseudomonadati</taxon>
        <taxon>Pseudomonadota</taxon>
        <taxon>Alphaproteobacteria</taxon>
        <taxon>Sphingomonadales</taxon>
        <taxon>Sphingomonadaceae</taxon>
        <taxon>Sphingomonas</taxon>
    </lineage>
</organism>
<reference evidence="7 8" key="1">
    <citation type="submission" date="2020-03" db="EMBL/GenBank/DDBJ databases">
        <title>Sphingomonas sp. nov., isolated from fish.</title>
        <authorList>
            <person name="Hyun D.-W."/>
            <person name="Bae J.-W."/>
        </authorList>
    </citation>
    <scope>NUCLEOTIDE SEQUENCE [LARGE SCALE GENOMIC DNA]</scope>
    <source>
        <strain evidence="7 8">HDW15C</strain>
    </source>
</reference>
<feature type="transmembrane region" description="Helical" evidence="5">
    <location>
        <begin position="219"/>
        <end position="237"/>
    </location>
</feature>
<comment type="subcellular location">
    <subcellularLocation>
        <location evidence="1">Membrane</location>
        <topology evidence="1">Multi-pass membrane protein</topology>
    </subcellularLocation>
</comment>
<evidence type="ECO:0000256" key="5">
    <source>
        <dbReference type="SAM" id="Phobius"/>
    </source>
</evidence>
<feature type="transmembrane region" description="Helical" evidence="5">
    <location>
        <begin position="140"/>
        <end position="162"/>
    </location>
</feature>
<accession>A0A6G7ZN46</accession>
<protein>
    <recommendedName>
        <fullName evidence="6">O-antigen ligase-related domain-containing protein</fullName>
    </recommendedName>
</protein>
<keyword evidence="2 5" id="KW-0812">Transmembrane</keyword>
<evidence type="ECO:0000313" key="8">
    <source>
        <dbReference type="Proteomes" id="UP000502502"/>
    </source>
</evidence>
<feature type="transmembrane region" description="Helical" evidence="5">
    <location>
        <begin position="194"/>
        <end position="212"/>
    </location>
</feature>
<dbReference type="KEGG" id="ssin:G7078_06180"/>
<dbReference type="PANTHER" id="PTHR37422">
    <property type="entry name" value="TEICHURONIC ACID BIOSYNTHESIS PROTEIN TUAE"/>
    <property type="match status" value="1"/>
</dbReference>
<evidence type="ECO:0000259" key="6">
    <source>
        <dbReference type="Pfam" id="PF04932"/>
    </source>
</evidence>
<feature type="domain" description="O-antigen ligase-related" evidence="6">
    <location>
        <begin position="229"/>
        <end position="370"/>
    </location>
</feature>
<evidence type="ECO:0000313" key="7">
    <source>
        <dbReference type="EMBL" id="QIL02417.1"/>
    </source>
</evidence>
<evidence type="ECO:0000256" key="1">
    <source>
        <dbReference type="ARBA" id="ARBA00004141"/>
    </source>
</evidence>
<feature type="transmembrane region" description="Helical" evidence="5">
    <location>
        <begin position="357"/>
        <end position="376"/>
    </location>
</feature>